<name>A0A1X2IFW6_9FUNG</name>
<feature type="signal peptide" evidence="2">
    <location>
        <begin position="1"/>
        <end position="22"/>
    </location>
</feature>
<feature type="chain" id="PRO_5013004750" evidence="2">
    <location>
        <begin position="23"/>
        <end position="128"/>
    </location>
</feature>
<evidence type="ECO:0000256" key="2">
    <source>
        <dbReference type="SAM" id="SignalP"/>
    </source>
</evidence>
<feature type="domain" description="RlpA-like protein double-psi beta-barrel" evidence="3">
    <location>
        <begin position="33"/>
        <end position="124"/>
    </location>
</feature>
<dbReference type="CDD" id="cd22191">
    <property type="entry name" value="DPBB_RlpA_EXP_N-like"/>
    <property type="match status" value="1"/>
</dbReference>
<sequence>MKMNLASVIATFMMVFIVMTSAHSTEKRQYSGDGTYYNVGLGSCGKNHHNDHMVAALNAPQMKNSGNPNHNKLCDRRIRVTGPKGTVTVKVVDTCPGCEYGSVDLSPSSFKQIADLSDGRVKITWNWA</sequence>
<dbReference type="Pfam" id="PF03330">
    <property type="entry name" value="DPBB_1"/>
    <property type="match status" value="1"/>
</dbReference>
<evidence type="ECO:0000256" key="1">
    <source>
        <dbReference type="ARBA" id="ARBA00022729"/>
    </source>
</evidence>
<dbReference type="STRING" id="90262.A0A1X2IFW6"/>
<comment type="caution">
    <text evidence="4">The sequence shown here is derived from an EMBL/GenBank/DDBJ whole genome shotgun (WGS) entry which is preliminary data.</text>
</comment>
<dbReference type="PANTHER" id="PTHR31836">
    <property type="match status" value="1"/>
</dbReference>
<accession>A0A1X2IFW6</accession>
<organism evidence="4 5">
    <name type="scientific">Absidia repens</name>
    <dbReference type="NCBI Taxonomy" id="90262"/>
    <lineage>
        <taxon>Eukaryota</taxon>
        <taxon>Fungi</taxon>
        <taxon>Fungi incertae sedis</taxon>
        <taxon>Mucoromycota</taxon>
        <taxon>Mucoromycotina</taxon>
        <taxon>Mucoromycetes</taxon>
        <taxon>Mucorales</taxon>
        <taxon>Cunninghamellaceae</taxon>
        <taxon>Absidia</taxon>
    </lineage>
</organism>
<keyword evidence="1 2" id="KW-0732">Signal</keyword>
<evidence type="ECO:0000259" key="3">
    <source>
        <dbReference type="Pfam" id="PF03330"/>
    </source>
</evidence>
<keyword evidence="5" id="KW-1185">Reference proteome</keyword>
<gene>
    <name evidence="4" type="ORF">BCR42DRAFT_451740</name>
</gene>
<dbReference type="AlphaFoldDB" id="A0A1X2IFW6"/>
<evidence type="ECO:0000313" key="4">
    <source>
        <dbReference type="EMBL" id="ORZ15813.1"/>
    </source>
</evidence>
<protein>
    <submittedName>
        <fullName evidence="4">RlpA-like double-psi beta-barrel-protein domain-containing protein-containing protein</fullName>
    </submittedName>
</protein>
<reference evidence="4 5" key="1">
    <citation type="submission" date="2016-07" db="EMBL/GenBank/DDBJ databases">
        <title>Pervasive Adenine N6-methylation of Active Genes in Fungi.</title>
        <authorList>
            <consortium name="DOE Joint Genome Institute"/>
            <person name="Mondo S.J."/>
            <person name="Dannebaum R.O."/>
            <person name="Kuo R.C."/>
            <person name="Labutti K."/>
            <person name="Haridas S."/>
            <person name="Kuo A."/>
            <person name="Salamov A."/>
            <person name="Ahrendt S.R."/>
            <person name="Lipzen A."/>
            <person name="Sullivan W."/>
            <person name="Andreopoulos W.B."/>
            <person name="Clum A."/>
            <person name="Lindquist E."/>
            <person name="Daum C."/>
            <person name="Ramamoorthy G.K."/>
            <person name="Gryganskyi A."/>
            <person name="Culley D."/>
            <person name="Magnuson J.K."/>
            <person name="James T.Y."/>
            <person name="O'Malley M.A."/>
            <person name="Stajich J.E."/>
            <person name="Spatafora J.W."/>
            <person name="Visel A."/>
            <person name="Grigoriev I.V."/>
        </authorList>
    </citation>
    <scope>NUCLEOTIDE SEQUENCE [LARGE SCALE GENOMIC DNA]</scope>
    <source>
        <strain evidence="4 5">NRRL 1336</strain>
    </source>
</reference>
<dbReference type="EMBL" id="MCGE01000012">
    <property type="protein sequence ID" value="ORZ15813.1"/>
    <property type="molecule type" value="Genomic_DNA"/>
</dbReference>
<evidence type="ECO:0000313" key="5">
    <source>
        <dbReference type="Proteomes" id="UP000193560"/>
    </source>
</evidence>
<dbReference type="OrthoDB" id="406505at2759"/>
<dbReference type="InterPro" id="IPR051477">
    <property type="entry name" value="Expansin_CellWall"/>
</dbReference>
<dbReference type="PANTHER" id="PTHR31836:SF21">
    <property type="entry name" value="EXPANSIN-LIKE PROTEIN 7"/>
    <property type="match status" value="1"/>
</dbReference>
<dbReference type="Gene3D" id="2.40.40.10">
    <property type="entry name" value="RlpA-like domain"/>
    <property type="match status" value="1"/>
</dbReference>
<dbReference type="InterPro" id="IPR036908">
    <property type="entry name" value="RlpA-like_sf"/>
</dbReference>
<dbReference type="Proteomes" id="UP000193560">
    <property type="component" value="Unassembled WGS sequence"/>
</dbReference>
<dbReference type="InterPro" id="IPR009009">
    <property type="entry name" value="RlpA-like_DPBB"/>
</dbReference>
<dbReference type="SUPFAM" id="SSF50685">
    <property type="entry name" value="Barwin-like endoglucanases"/>
    <property type="match status" value="1"/>
</dbReference>
<proteinExistence type="predicted"/>